<dbReference type="PANTHER" id="PTHR30629:SF2">
    <property type="entry name" value="PROPHAGE INTEGRASE INTS-RELATED"/>
    <property type="match status" value="1"/>
</dbReference>
<dbReference type="EMBL" id="QAID01000043">
    <property type="protein sequence ID" value="MDN4580292.1"/>
    <property type="molecule type" value="Genomic_DNA"/>
</dbReference>
<evidence type="ECO:0000256" key="1">
    <source>
        <dbReference type="ARBA" id="ARBA00008857"/>
    </source>
</evidence>
<name>A0AAW7MQ19_9BURK</name>
<dbReference type="SUPFAM" id="SSF56349">
    <property type="entry name" value="DNA breaking-rejoining enzymes"/>
    <property type="match status" value="1"/>
</dbReference>
<feature type="compositionally biased region" description="Basic and acidic residues" evidence="5">
    <location>
        <begin position="90"/>
        <end position="108"/>
    </location>
</feature>
<dbReference type="Pfam" id="PF00589">
    <property type="entry name" value="Phage_integrase"/>
    <property type="match status" value="1"/>
</dbReference>
<evidence type="ECO:0000313" key="8">
    <source>
        <dbReference type="EMBL" id="MDN4580292.1"/>
    </source>
</evidence>
<reference evidence="7" key="1">
    <citation type="submission" date="2018-04" db="EMBL/GenBank/DDBJ databases">
        <authorList>
            <person name="Jy Z."/>
        </authorList>
    </citation>
    <scope>NUCLEOTIDE SEQUENCE</scope>
    <source>
        <strain evidence="8">AS13</strain>
        <strain evidence="7">LA18</strain>
    </source>
</reference>
<dbReference type="InterPro" id="IPR010998">
    <property type="entry name" value="Integrase_recombinase_N"/>
</dbReference>
<keyword evidence="3" id="KW-0238">DNA-binding</keyword>
<dbReference type="InterPro" id="IPR002104">
    <property type="entry name" value="Integrase_catalytic"/>
</dbReference>
<evidence type="ECO:0000256" key="2">
    <source>
        <dbReference type="ARBA" id="ARBA00022908"/>
    </source>
</evidence>
<dbReference type="GO" id="GO:0003677">
    <property type="term" value="F:DNA binding"/>
    <property type="evidence" value="ECO:0007669"/>
    <property type="project" value="UniProtKB-KW"/>
</dbReference>
<evidence type="ECO:0000256" key="3">
    <source>
        <dbReference type="ARBA" id="ARBA00023125"/>
    </source>
</evidence>
<feature type="domain" description="Tyr recombinase" evidence="6">
    <location>
        <begin position="231"/>
        <end position="434"/>
    </location>
</feature>
<evidence type="ECO:0000259" key="6">
    <source>
        <dbReference type="PROSITE" id="PS51898"/>
    </source>
</evidence>
<evidence type="ECO:0000256" key="4">
    <source>
        <dbReference type="ARBA" id="ARBA00023172"/>
    </source>
</evidence>
<dbReference type="InterPro" id="IPR013762">
    <property type="entry name" value="Integrase-like_cat_sf"/>
</dbReference>
<dbReference type="EMBL" id="QAIC01000040">
    <property type="protein sequence ID" value="MDN4574789.1"/>
    <property type="molecule type" value="Genomic_DNA"/>
</dbReference>
<dbReference type="InterPro" id="IPR038488">
    <property type="entry name" value="Integrase_DNA-bd_sf"/>
</dbReference>
<organism evidence="7 10">
    <name type="scientific">Pandoraea cepalis</name>
    <dbReference type="NCBI Taxonomy" id="2508294"/>
    <lineage>
        <taxon>Bacteria</taxon>
        <taxon>Pseudomonadati</taxon>
        <taxon>Pseudomonadota</taxon>
        <taxon>Betaproteobacteria</taxon>
        <taxon>Burkholderiales</taxon>
        <taxon>Burkholderiaceae</taxon>
        <taxon>Pandoraea</taxon>
    </lineage>
</organism>
<dbReference type="PROSITE" id="PS51898">
    <property type="entry name" value="TYR_RECOMBINASE"/>
    <property type="match status" value="1"/>
</dbReference>
<dbReference type="Proteomes" id="UP001172791">
    <property type="component" value="Unassembled WGS sequence"/>
</dbReference>
<dbReference type="InterPro" id="IPR011010">
    <property type="entry name" value="DNA_brk_join_enz"/>
</dbReference>
<sequence length="457" mass="51424">MGKLTVRAIELAKSKDKAYFLSDGDGLRLRVSMDGTKTWQVKYTADGKETTVTLPRRYGSNTSAAHLSLADARHEAAAIRALARSGVDHQQKVRDDLEGQRRQREQQRADAMTVQDLYDAWFPTIATKRGKRGRKDGGAEIARTFVKFVKSEIGDKILTQLYAADVRPILTRISDGGANRQATALLVDLKQMFRWGDQNQPWKRLLANSDILAIRAEEIVSGGYDPVRDNERDRVLSEDEIRRLAQLLPKADLSLVIRSAIWIMLSIGTRVGETVAARWCQVDLQNRSWHIPAENTKSAVALDVQMSDFALAHFSALRAWREKLPEDLRSDWVFPSSRDRAAALNNQTVGKALADRQRVDSKPLPGRTDRVDALALDGGQWKCHDLRRTCGTLMQSLGVPESIVHRCLNHARSDKLDRVYLQHDYASEMEDAWRLLGERLAILVNLKDLDTAPAENI</sequence>
<dbReference type="GO" id="GO:0015074">
    <property type="term" value="P:DNA integration"/>
    <property type="evidence" value="ECO:0007669"/>
    <property type="project" value="UniProtKB-KW"/>
</dbReference>
<dbReference type="Gene3D" id="1.10.443.10">
    <property type="entry name" value="Intergrase catalytic core"/>
    <property type="match status" value="1"/>
</dbReference>
<gene>
    <name evidence="7" type="ORF">DBA34_16185</name>
    <name evidence="8" type="ORF">DBB29_19490</name>
</gene>
<keyword evidence="9" id="KW-1185">Reference proteome</keyword>
<comment type="similarity">
    <text evidence="1">Belongs to the 'phage' integrase family.</text>
</comment>
<keyword evidence="2" id="KW-0229">DNA integration</keyword>
<dbReference type="GO" id="GO:0006310">
    <property type="term" value="P:DNA recombination"/>
    <property type="evidence" value="ECO:0007669"/>
    <property type="project" value="UniProtKB-KW"/>
</dbReference>
<dbReference type="Gene3D" id="1.10.150.130">
    <property type="match status" value="1"/>
</dbReference>
<dbReference type="InterPro" id="IPR050808">
    <property type="entry name" value="Phage_Integrase"/>
</dbReference>
<dbReference type="AlphaFoldDB" id="A0AAW7MQ19"/>
<evidence type="ECO:0000313" key="7">
    <source>
        <dbReference type="EMBL" id="MDN4574789.1"/>
    </source>
</evidence>
<protein>
    <recommendedName>
        <fullName evidence="6">Tyr recombinase domain-containing protein</fullName>
    </recommendedName>
</protein>
<proteinExistence type="inferred from homology"/>
<keyword evidence="4" id="KW-0233">DNA recombination</keyword>
<dbReference type="Proteomes" id="UP001172788">
    <property type="component" value="Unassembled WGS sequence"/>
</dbReference>
<dbReference type="InterPro" id="IPR025166">
    <property type="entry name" value="Integrase_DNA_bind_dom"/>
</dbReference>
<evidence type="ECO:0000313" key="9">
    <source>
        <dbReference type="Proteomes" id="UP001172788"/>
    </source>
</evidence>
<feature type="region of interest" description="Disordered" evidence="5">
    <location>
        <begin position="90"/>
        <end position="109"/>
    </location>
</feature>
<dbReference type="CDD" id="cd00801">
    <property type="entry name" value="INT_P4_C"/>
    <property type="match status" value="1"/>
</dbReference>
<evidence type="ECO:0000313" key="10">
    <source>
        <dbReference type="Proteomes" id="UP001172791"/>
    </source>
</evidence>
<comment type="caution">
    <text evidence="7">The sequence shown here is derived from an EMBL/GenBank/DDBJ whole genome shotgun (WGS) entry which is preliminary data.</text>
</comment>
<evidence type="ECO:0000256" key="5">
    <source>
        <dbReference type="SAM" id="MobiDB-lite"/>
    </source>
</evidence>
<accession>A0AAW7MQ19</accession>
<dbReference type="RefSeq" id="WP_301235478.1">
    <property type="nucleotide sequence ID" value="NZ_QAIC01000040.1"/>
</dbReference>
<dbReference type="PANTHER" id="PTHR30629">
    <property type="entry name" value="PROPHAGE INTEGRASE"/>
    <property type="match status" value="1"/>
</dbReference>
<dbReference type="Gene3D" id="3.30.160.390">
    <property type="entry name" value="Integrase, DNA-binding domain"/>
    <property type="match status" value="1"/>
</dbReference>
<dbReference type="Pfam" id="PF13356">
    <property type="entry name" value="Arm-DNA-bind_3"/>
    <property type="match status" value="1"/>
</dbReference>